<dbReference type="GO" id="GO:0046872">
    <property type="term" value="F:metal ion binding"/>
    <property type="evidence" value="ECO:0007669"/>
    <property type="project" value="UniProtKB-KW"/>
</dbReference>
<dbReference type="InterPro" id="IPR011057">
    <property type="entry name" value="Mss4-like_sf"/>
</dbReference>
<evidence type="ECO:0000256" key="2">
    <source>
        <dbReference type="ARBA" id="ARBA00022723"/>
    </source>
</evidence>
<dbReference type="GO" id="GO:0016846">
    <property type="term" value="F:carbon-sulfur lyase activity"/>
    <property type="evidence" value="ECO:0007669"/>
    <property type="project" value="InterPro"/>
</dbReference>
<comment type="similarity">
    <text evidence="1">Belongs to the Gfa family.</text>
</comment>
<reference evidence="6 7" key="1">
    <citation type="submission" date="2015-12" db="EMBL/GenBank/DDBJ databases">
        <authorList>
            <person name="Shamseldin A."/>
            <person name="Moawad H."/>
            <person name="Abd El-Rahim W.M."/>
            <person name="Sadowsky M.J."/>
        </authorList>
    </citation>
    <scope>NUCLEOTIDE SEQUENCE [LARGE SCALE GENOMIC DNA]</scope>
    <source>
        <strain evidence="6 7">SJ5A-1</strain>
    </source>
</reference>
<dbReference type="PROSITE" id="PS51891">
    <property type="entry name" value="CENP_V_GFA"/>
    <property type="match status" value="1"/>
</dbReference>
<keyword evidence="7" id="KW-1185">Reference proteome</keyword>
<evidence type="ECO:0000256" key="4">
    <source>
        <dbReference type="ARBA" id="ARBA00023239"/>
    </source>
</evidence>
<keyword evidence="3" id="KW-0862">Zinc</keyword>
<gene>
    <name evidence="6" type="ORF">AVJ23_02145</name>
</gene>
<dbReference type="STRING" id="1685382.AVJ23_02145"/>
<evidence type="ECO:0000259" key="5">
    <source>
        <dbReference type="PROSITE" id="PS51891"/>
    </source>
</evidence>
<name>A0A0W7WPS1_9RHOB</name>
<keyword evidence="4" id="KW-0456">Lyase</keyword>
<accession>A0A0W7WPS1</accession>
<protein>
    <recommendedName>
        <fullName evidence="5">CENP-V/GFA domain-containing protein</fullName>
    </recommendedName>
</protein>
<dbReference type="InterPro" id="IPR006913">
    <property type="entry name" value="CENP-V/GFA"/>
</dbReference>
<dbReference type="Proteomes" id="UP000054396">
    <property type="component" value="Unassembled WGS sequence"/>
</dbReference>
<proteinExistence type="inferred from homology"/>
<organism evidence="6 7">
    <name type="scientific">Pseudoponticoccus marisrubri</name>
    <dbReference type="NCBI Taxonomy" id="1685382"/>
    <lineage>
        <taxon>Bacteria</taxon>
        <taxon>Pseudomonadati</taxon>
        <taxon>Pseudomonadota</taxon>
        <taxon>Alphaproteobacteria</taxon>
        <taxon>Rhodobacterales</taxon>
        <taxon>Roseobacteraceae</taxon>
        <taxon>Pseudoponticoccus</taxon>
    </lineage>
</organism>
<comment type="caution">
    <text evidence="6">The sequence shown here is derived from an EMBL/GenBank/DDBJ whole genome shotgun (WGS) entry which is preliminary data.</text>
</comment>
<evidence type="ECO:0000256" key="3">
    <source>
        <dbReference type="ARBA" id="ARBA00022833"/>
    </source>
</evidence>
<evidence type="ECO:0000256" key="1">
    <source>
        <dbReference type="ARBA" id="ARBA00005495"/>
    </source>
</evidence>
<evidence type="ECO:0000313" key="6">
    <source>
        <dbReference type="EMBL" id="KUF12550.1"/>
    </source>
</evidence>
<dbReference type="RefSeq" id="WP_058860494.1">
    <property type="nucleotide sequence ID" value="NZ_LPXO01000001.1"/>
</dbReference>
<evidence type="ECO:0000313" key="7">
    <source>
        <dbReference type="Proteomes" id="UP000054396"/>
    </source>
</evidence>
<dbReference type="AlphaFoldDB" id="A0A0W7WPS1"/>
<dbReference type="PANTHER" id="PTHR33337">
    <property type="entry name" value="GFA DOMAIN-CONTAINING PROTEIN"/>
    <property type="match status" value="1"/>
</dbReference>
<dbReference type="Pfam" id="PF04828">
    <property type="entry name" value="GFA"/>
    <property type="match status" value="1"/>
</dbReference>
<dbReference type="SUPFAM" id="SSF51316">
    <property type="entry name" value="Mss4-like"/>
    <property type="match status" value="1"/>
</dbReference>
<sequence>MTNRVTGGCKCGLVRYQGTRLDAPMFRCHCRDCQRLTGAGHAEMMPLSIKGFSIGADCKSFKMTGGSGQPTFSGFCPNCGSQLTRNSARMSDRIYVHAASLDDPGLYRPDKSIYADAAPDWDRAAIIASD</sequence>
<feature type="domain" description="CENP-V/GFA" evidence="5">
    <location>
        <begin position="5"/>
        <end position="122"/>
    </location>
</feature>
<dbReference type="OrthoDB" id="9807246at2"/>
<keyword evidence="2" id="KW-0479">Metal-binding</keyword>
<dbReference type="Gene3D" id="3.90.1590.10">
    <property type="entry name" value="glutathione-dependent formaldehyde- activating enzyme (gfa)"/>
    <property type="match status" value="1"/>
</dbReference>
<dbReference type="EMBL" id="LPXO01000001">
    <property type="protein sequence ID" value="KUF12550.1"/>
    <property type="molecule type" value="Genomic_DNA"/>
</dbReference>
<dbReference type="PANTHER" id="PTHR33337:SF40">
    <property type="entry name" value="CENP-V_GFA DOMAIN-CONTAINING PROTEIN-RELATED"/>
    <property type="match status" value="1"/>
</dbReference>